<accession>A0A2A2KYX3</accession>
<evidence type="ECO:0000313" key="5">
    <source>
        <dbReference type="Proteomes" id="UP000218231"/>
    </source>
</evidence>
<feature type="domain" description="DM13" evidence="3">
    <location>
        <begin position="811"/>
        <end position="924"/>
    </location>
</feature>
<dbReference type="Pfam" id="PF10517">
    <property type="entry name" value="DM13"/>
    <property type="match status" value="1"/>
</dbReference>
<keyword evidence="5" id="KW-1185">Reference proteome</keyword>
<evidence type="ECO:0000256" key="2">
    <source>
        <dbReference type="SAM" id="MobiDB-lite"/>
    </source>
</evidence>
<protein>
    <recommendedName>
        <fullName evidence="3">DM13 domain-containing protein</fullName>
    </recommendedName>
</protein>
<dbReference type="SMART" id="SM00686">
    <property type="entry name" value="DM13"/>
    <property type="match status" value="1"/>
</dbReference>
<dbReference type="InterPro" id="IPR052126">
    <property type="entry name" value="Spindle_Org/Thrombomodulin"/>
</dbReference>
<dbReference type="AlphaFoldDB" id="A0A2A2KYX3"/>
<evidence type="ECO:0000313" key="4">
    <source>
        <dbReference type="EMBL" id="PAV79125.1"/>
    </source>
</evidence>
<dbReference type="OrthoDB" id="5854379at2759"/>
<feature type="region of interest" description="Disordered" evidence="2">
    <location>
        <begin position="706"/>
        <end position="732"/>
    </location>
</feature>
<dbReference type="STRING" id="2018661.A0A2A2KYX3"/>
<dbReference type="PANTHER" id="PTHR24036">
    <property type="entry name" value="SKELETOR-RELATED"/>
    <property type="match status" value="1"/>
</dbReference>
<dbReference type="EMBL" id="LIAE01007466">
    <property type="protein sequence ID" value="PAV79125.1"/>
    <property type="molecule type" value="Genomic_DNA"/>
</dbReference>
<reference evidence="4 5" key="1">
    <citation type="journal article" date="2017" name="Curr. Biol.">
        <title>Genome architecture and evolution of a unichromosomal asexual nematode.</title>
        <authorList>
            <person name="Fradin H."/>
            <person name="Zegar C."/>
            <person name="Gutwein M."/>
            <person name="Lucas J."/>
            <person name="Kovtun M."/>
            <person name="Corcoran D."/>
            <person name="Baugh L.R."/>
            <person name="Kiontke K."/>
            <person name="Gunsalus K."/>
            <person name="Fitch D.H."/>
            <person name="Piano F."/>
        </authorList>
    </citation>
    <scope>NUCLEOTIDE SEQUENCE [LARGE SCALE GENOMIC DNA]</scope>
    <source>
        <strain evidence="4">PF1309</strain>
    </source>
</reference>
<evidence type="ECO:0000259" key="3">
    <source>
        <dbReference type="PROSITE" id="PS51549"/>
    </source>
</evidence>
<proteinExistence type="predicted"/>
<sequence>MRRGLANEQRAQRKGQSESITFDLLLGDDEILRPSAIIPWSQYQRRMAQMHKNEIHIPVSAERPQTSPLILPTRPKETHFVGAYEPAPIPSEYLMPNPNYPYVATQKLNPGKSQHKVIRPQLRGRVPAEPSDFAHLGHFQSSLRNTSSYMPRIGGSFGHRKKPHSSEGSSDQLSTDKNVYQSSKYSYGNEQSLENWSSAKVAIPNGVPLHAGMWDVLNQTSKGLWKGGLRSDRRPAQKAANTLTAGEGLIDQPFNSAPFTYGNQLTSGIEELSQSSLAENPNIVNSIFSQSNAAGLPIQTVNVPNTQGQQALDSLLSSRGPLNQFMNLGKTLLGSGNEQDNSPGGGLLDLMTNALKSPSLPKSSAVHDEYGAANVGDVHRQGSLFEKLITQATSALQDSIKQKAAEERLEKETNAMKAKPLEFSGSDTENKFRVTKEKEDSLKLLQGLPEEEKKLLEAAIVSGEMDLQSIGPALKNLVKDDQVESSKKEKESRLLEWIKANRPKKIVEAPVTPDKLPYYGKYCGSFVKQNSTKDFHVSGALWAVDEYRFVISKFYFQPDSLLTENATFWLGPNFLDVSNPLRNILPSINGFYVRPEPVDVSIFAMEAAKPIIARARKPVISSVTLNGTVPISSSSLLMNDAKNQTTRVKRHDSIIHPLSEAQMDESVIATSTKKPIELLVKGGVVKIDSSENTLLAKTFKVESTKSTEVEEKINVDESKESKTPESESEKKKNVIVPAGLRLRQPDEEIVDQRIPQPLEWYEGFQPLLLTLPKDKPIKHINWVSLRDHKRNETIASIMIPNGPAFKVPGPVSVRAMTPNGLYNISSGEIKILDIKTIVIENFNLRTDGQALWFMVGKDILPNTNGHIVPIYEKSKNSFDCESLRDYYGETVSLRLPGHVDMKDVFWFSIFSINTAISHSHIYLPYNDMLLPPDLSGISTPTCKYEA</sequence>
<keyword evidence="1" id="KW-0677">Repeat</keyword>
<gene>
    <name evidence="4" type="ORF">WR25_03203</name>
</gene>
<name>A0A2A2KYX3_9BILA</name>
<comment type="caution">
    <text evidence="4">The sequence shown here is derived from an EMBL/GenBank/DDBJ whole genome shotgun (WGS) entry which is preliminary data.</text>
</comment>
<dbReference type="PROSITE" id="PS51549">
    <property type="entry name" value="DM13"/>
    <property type="match status" value="1"/>
</dbReference>
<feature type="compositionally biased region" description="Polar residues" evidence="2">
    <location>
        <begin position="166"/>
        <end position="177"/>
    </location>
</feature>
<dbReference type="PANTHER" id="PTHR24036:SF5">
    <property type="entry name" value="THROMBOMODULIN"/>
    <property type="match status" value="1"/>
</dbReference>
<organism evidence="4 5">
    <name type="scientific">Diploscapter pachys</name>
    <dbReference type="NCBI Taxonomy" id="2018661"/>
    <lineage>
        <taxon>Eukaryota</taxon>
        <taxon>Metazoa</taxon>
        <taxon>Ecdysozoa</taxon>
        <taxon>Nematoda</taxon>
        <taxon>Chromadorea</taxon>
        <taxon>Rhabditida</taxon>
        <taxon>Rhabditina</taxon>
        <taxon>Rhabditomorpha</taxon>
        <taxon>Rhabditoidea</taxon>
        <taxon>Rhabditidae</taxon>
        <taxon>Diploscapter</taxon>
    </lineage>
</organism>
<feature type="region of interest" description="Disordered" evidence="2">
    <location>
        <begin position="145"/>
        <end position="177"/>
    </location>
</feature>
<evidence type="ECO:0000256" key="1">
    <source>
        <dbReference type="ARBA" id="ARBA00022737"/>
    </source>
</evidence>
<dbReference type="InterPro" id="IPR019545">
    <property type="entry name" value="DM13_domain"/>
</dbReference>
<dbReference type="Proteomes" id="UP000218231">
    <property type="component" value="Unassembled WGS sequence"/>
</dbReference>